<dbReference type="RefSeq" id="WP_146363942.1">
    <property type="nucleotide sequence ID" value="NZ_CP042261.1"/>
</dbReference>
<sequence length="248" mass="27483">MKRFIPLAFPLIFGPVAPALSQEASTRATIYVWATEVNEELSNGVKATASRKTVLENLKFGLMGEVVQTRGEWIYGVEGFYANVGKSGEGSYPVQSGEPSQSSSIDVLADFDTKTTFFNGFIGYRIATSPVFNLYGTAGLRYTIFENELTVDAAGQSYRFKTNDHLTDGTVGFRGRYTINESWSVPFATDVGAGDSDLTWQAYAGLSYRSGQNEFTLGWRHMEWDLGDHELITNISYDGPVIAYSRRF</sequence>
<reference evidence="1 2" key="1">
    <citation type="submission" date="2019-07" db="EMBL/GenBank/DDBJ databases">
        <title>Litoreibacter alkalisoli sp. nov., isolated from saline-alkaline soil.</title>
        <authorList>
            <person name="Wang S."/>
            <person name="Xu L."/>
            <person name="Xing Y.-T."/>
            <person name="Sun J.-Q."/>
        </authorList>
    </citation>
    <scope>NUCLEOTIDE SEQUENCE [LARGE SCALE GENOMIC DNA]</scope>
    <source>
        <strain evidence="1 2">LN3S51</strain>
    </source>
</reference>
<dbReference type="AlphaFoldDB" id="A0A5B8IWG7"/>
<dbReference type="EMBL" id="CP042261">
    <property type="protein sequence ID" value="QDY68878.1"/>
    <property type="molecule type" value="Genomic_DNA"/>
</dbReference>
<accession>A0A5B8IWG7</accession>
<dbReference type="OrthoDB" id="6555107at2"/>
<evidence type="ECO:0000313" key="1">
    <source>
        <dbReference type="EMBL" id="QDY68878.1"/>
    </source>
</evidence>
<dbReference type="KEGG" id="lit:FPZ52_04020"/>
<dbReference type="Proteomes" id="UP000318483">
    <property type="component" value="Chromosome"/>
</dbReference>
<keyword evidence="2" id="KW-1185">Reference proteome</keyword>
<dbReference type="InterPro" id="IPR011250">
    <property type="entry name" value="OMP/PagP_B-barrel"/>
</dbReference>
<gene>
    <name evidence="1" type="ORF">FPZ52_04020</name>
</gene>
<dbReference type="SUPFAM" id="SSF56925">
    <property type="entry name" value="OMPA-like"/>
    <property type="match status" value="1"/>
</dbReference>
<protein>
    <recommendedName>
        <fullName evidence="3">Outer membrane protein beta-barrel domain-containing protein</fullName>
    </recommendedName>
</protein>
<proteinExistence type="predicted"/>
<evidence type="ECO:0000313" key="2">
    <source>
        <dbReference type="Proteomes" id="UP000318483"/>
    </source>
</evidence>
<evidence type="ECO:0008006" key="3">
    <source>
        <dbReference type="Google" id="ProtNLM"/>
    </source>
</evidence>
<name>A0A5B8IWG7_9RHOB</name>
<organism evidence="1 2">
    <name type="scientific">Qingshengfaniella alkalisoli</name>
    <dbReference type="NCBI Taxonomy" id="2599296"/>
    <lineage>
        <taxon>Bacteria</taxon>
        <taxon>Pseudomonadati</taxon>
        <taxon>Pseudomonadota</taxon>
        <taxon>Alphaproteobacteria</taxon>
        <taxon>Rhodobacterales</taxon>
        <taxon>Paracoccaceae</taxon>
        <taxon>Qingshengfaniella</taxon>
    </lineage>
</organism>